<feature type="domain" description="Thioredoxin" evidence="1">
    <location>
        <begin position="2"/>
        <end position="62"/>
    </location>
</feature>
<protein>
    <recommendedName>
        <fullName evidence="1">Thioredoxin domain-containing protein</fullName>
    </recommendedName>
</protein>
<organism evidence="2">
    <name type="scientific">marine metagenome</name>
    <dbReference type="NCBI Taxonomy" id="408172"/>
    <lineage>
        <taxon>unclassified sequences</taxon>
        <taxon>metagenomes</taxon>
        <taxon>ecological metagenomes</taxon>
    </lineage>
</organism>
<accession>A0A382E6D9</accession>
<evidence type="ECO:0000313" key="2">
    <source>
        <dbReference type="EMBL" id="SVB45551.1"/>
    </source>
</evidence>
<dbReference type="PANTHER" id="PTHR45663">
    <property type="entry name" value="GEO12009P1"/>
    <property type="match status" value="1"/>
</dbReference>
<dbReference type="SUPFAM" id="SSF52833">
    <property type="entry name" value="Thioredoxin-like"/>
    <property type="match status" value="1"/>
</dbReference>
<dbReference type="Gene3D" id="3.40.30.10">
    <property type="entry name" value="Glutaredoxin"/>
    <property type="match status" value="1"/>
</dbReference>
<dbReference type="CDD" id="cd02947">
    <property type="entry name" value="TRX_family"/>
    <property type="match status" value="1"/>
</dbReference>
<gene>
    <name evidence="2" type="ORF">METZ01_LOCUS198405</name>
</gene>
<dbReference type="GO" id="GO:0045454">
    <property type="term" value="P:cell redox homeostasis"/>
    <property type="evidence" value="ECO:0007669"/>
    <property type="project" value="TreeGrafter"/>
</dbReference>
<dbReference type="GO" id="GO:0005829">
    <property type="term" value="C:cytosol"/>
    <property type="evidence" value="ECO:0007669"/>
    <property type="project" value="TreeGrafter"/>
</dbReference>
<dbReference type="AlphaFoldDB" id="A0A382E6D9"/>
<dbReference type="InterPro" id="IPR036249">
    <property type="entry name" value="Thioredoxin-like_sf"/>
</dbReference>
<sequence length="65" mass="7168">MEELAEEYQGKVKVVGLNVDHAPDTAGTLGVMGIPVIIFFKDGNETGRYIGGKKDKIMEEMDRLL</sequence>
<reference evidence="2" key="1">
    <citation type="submission" date="2018-05" db="EMBL/GenBank/DDBJ databases">
        <authorList>
            <person name="Lanie J.A."/>
            <person name="Ng W.-L."/>
            <person name="Kazmierczak K.M."/>
            <person name="Andrzejewski T.M."/>
            <person name="Davidsen T.M."/>
            <person name="Wayne K.J."/>
            <person name="Tettelin H."/>
            <person name="Glass J.I."/>
            <person name="Rusch D."/>
            <person name="Podicherti R."/>
            <person name="Tsui H.-C.T."/>
            <person name="Winkler M.E."/>
        </authorList>
    </citation>
    <scope>NUCLEOTIDE SEQUENCE</scope>
</reference>
<proteinExistence type="predicted"/>
<dbReference type="Pfam" id="PF00085">
    <property type="entry name" value="Thioredoxin"/>
    <property type="match status" value="1"/>
</dbReference>
<dbReference type="InterPro" id="IPR013766">
    <property type="entry name" value="Thioredoxin_domain"/>
</dbReference>
<dbReference type="PANTHER" id="PTHR45663:SF11">
    <property type="entry name" value="GEO12009P1"/>
    <property type="match status" value="1"/>
</dbReference>
<name>A0A382E6D9_9ZZZZ</name>
<evidence type="ECO:0000259" key="1">
    <source>
        <dbReference type="Pfam" id="PF00085"/>
    </source>
</evidence>
<dbReference type="GO" id="GO:0015035">
    <property type="term" value="F:protein-disulfide reductase activity"/>
    <property type="evidence" value="ECO:0007669"/>
    <property type="project" value="TreeGrafter"/>
</dbReference>
<dbReference type="EMBL" id="UINC01042642">
    <property type="protein sequence ID" value="SVB45551.1"/>
    <property type="molecule type" value="Genomic_DNA"/>
</dbReference>